<dbReference type="CDD" id="cd02440">
    <property type="entry name" value="AdoMet_MTases"/>
    <property type="match status" value="1"/>
</dbReference>
<dbReference type="Gene3D" id="3.40.50.150">
    <property type="entry name" value="Vaccinia Virus protein VP39"/>
    <property type="match status" value="1"/>
</dbReference>
<dbReference type="RefSeq" id="WP_116883008.1">
    <property type="nucleotide sequence ID" value="NZ_CABMMC010000003.1"/>
</dbReference>
<dbReference type="AlphaFoldDB" id="A0A2U1B7T5"/>
<reference evidence="1 2" key="1">
    <citation type="submission" date="2018-04" db="EMBL/GenBank/DDBJ databases">
        <title>Genomic Encyclopedia of Type Strains, Phase IV (KMG-IV): sequencing the most valuable type-strain genomes for metagenomic binning, comparative biology and taxonomic classification.</title>
        <authorList>
            <person name="Goeker M."/>
        </authorList>
    </citation>
    <scope>NUCLEOTIDE SEQUENCE [LARGE SCALE GENOMIC DNA]</scope>
    <source>
        <strain evidence="1 2">DSM 14823</strain>
    </source>
</reference>
<organism evidence="1 2">
    <name type="scientific">Victivallis vadensis</name>
    <dbReference type="NCBI Taxonomy" id="172901"/>
    <lineage>
        <taxon>Bacteria</taxon>
        <taxon>Pseudomonadati</taxon>
        <taxon>Lentisphaerota</taxon>
        <taxon>Lentisphaeria</taxon>
        <taxon>Victivallales</taxon>
        <taxon>Victivallaceae</taxon>
        <taxon>Victivallis</taxon>
    </lineage>
</organism>
<name>A0A2U1B7T5_9BACT</name>
<dbReference type="GeneID" id="78294331"/>
<sequence length="291" mass="33753">MNRSNKKSNPSSQEIGLRIANICGRYLLHTDHLHYGFWPEDLPVSLENLPRAQDLYSQFLCDHLPEGVTTILDVGCGTGHNAELLLERGYQVDCVSPSPYLSEVTESKLKGRGHLYNCIFEELPEGKKYDMLLFSESFQYIQLDGIFERFKKYLNPGGAVMIADFFRIESNSGRKSAMGGGHRLSRFRERLAEAGEFRQIEEIDITENTAPNMQLVDETLQQVAVPIRDMVLDEFSSNYKLLYTPTRWLAKLFFRKKLEKLEYKYFSGARNPENFKEHKRYMFFLLRHIPA</sequence>
<evidence type="ECO:0000313" key="2">
    <source>
        <dbReference type="Proteomes" id="UP000245959"/>
    </source>
</evidence>
<dbReference type="Proteomes" id="UP000245959">
    <property type="component" value="Unassembled WGS sequence"/>
</dbReference>
<dbReference type="PANTHER" id="PTHR43464:SF94">
    <property type="entry name" value="MALONYL-[ACYL-CARRIER PROTEIN] O-METHYLTRANSFERASE"/>
    <property type="match status" value="1"/>
</dbReference>
<dbReference type="Pfam" id="PF13489">
    <property type="entry name" value="Methyltransf_23"/>
    <property type="match status" value="1"/>
</dbReference>
<keyword evidence="2" id="KW-1185">Reference proteome</keyword>
<keyword evidence="1" id="KW-0808">Transferase</keyword>
<dbReference type="GO" id="GO:0032259">
    <property type="term" value="P:methylation"/>
    <property type="evidence" value="ECO:0007669"/>
    <property type="project" value="UniProtKB-KW"/>
</dbReference>
<evidence type="ECO:0000313" key="1">
    <source>
        <dbReference type="EMBL" id="PVY44681.1"/>
    </source>
</evidence>
<keyword evidence="1" id="KW-0489">Methyltransferase</keyword>
<dbReference type="OrthoDB" id="9797252at2"/>
<accession>A0A2U1B7T5</accession>
<proteinExistence type="predicted"/>
<protein>
    <submittedName>
        <fullName evidence="1">Methyltransferase family protein</fullName>
    </submittedName>
</protein>
<dbReference type="EMBL" id="QEKH01000005">
    <property type="protein sequence ID" value="PVY44681.1"/>
    <property type="molecule type" value="Genomic_DNA"/>
</dbReference>
<comment type="caution">
    <text evidence="1">The sequence shown here is derived from an EMBL/GenBank/DDBJ whole genome shotgun (WGS) entry which is preliminary data.</text>
</comment>
<dbReference type="InterPro" id="IPR029063">
    <property type="entry name" value="SAM-dependent_MTases_sf"/>
</dbReference>
<dbReference type="SUPFAM" id="SSF53335">
    <property type="entry name" value="S-adenosyl-L-methionine-dependent methyltransferases"/>
    <property type="match status" value="1"/>
</dbReference>
<dbReference type="GO" id="GO:0008168">
    <property type="term" value="F:methyltransferase activity"/>
    <property type="evidence" value="ECO:0007669"/>
    <property type="project" value="UniProtKB-KW"/>
</dbReference>
<dbReference type="PANTHER" id="PTHR43464">
    <property type="entry name" value="METHYLTRANSFERASE"/>
    <property type="match status" value="1"/>
</dbReference>
<gene>
    <name evidence="1" type="ORF">C8D82_10510</name>
</gene>